<dbReference type="PROSITE" id="PS50006">
    <property type="entry name" value="FHA_DOMAIN"/>
    <property type="match status" value="1"/>
</dbReference>
<evidence type="ECO:0000313" key="3">
    <source>
        <dbReference type="Proteomes" id="UP000237819"/>
    </source>
</evidence>
<dbReference type="OrthoDB" id="9813903at2"/>
<dbReference type="InterPro" id="IPR008984">
    <property type="entry name" value="SMAD_FHA_dom_sf"/>
</dbReference>
<evidence type="ECO:0000259" key="1">
    <source>
        <dbReference type="PROSITE" id="PS50006"/>
    </source>
</evidence>
<name>A0A2S8GUU6_9BACT</name>
<dbReference type="Proteomes" id="UP000237819">
    <property type="component" value="Unassembled WGS sequence"/>
</dbReference>
<organism evidence="2 3">
    <name type="scientific">Blastopirellula marina</name>
    <dbReference type="NCBI Taxonomy" id="124"/>
    <lineage>
        <taxon>Bacteria</taxon>
        <taxon>Pseudomonadati</taxon>
        <taxon>Planctomycetota</taxon>
        <taxon>Planctomycetia</taxon>
        <taxon>Pirellulales</taxon>
        <taxon>Pirellulaceae</taxon>
        <taxon>Blastopirellula</taxon>
    </lineage>
</organism>
<dbReference type="AlphaFoldDB" id="A0A2S8GUU6"/>
<dbReference type="RefSeq" id="WP_105333421.1">
    <property type="nucleotide sequence ID" value="NZ_PUHZ01000001.1"/>
</dbReference>
<dbReference type="InterPro" id="IPR000253">
    <property type="entry name" value="FHA_dom"/>
</dbReference>
<accession>A0A2S8GUU6</accession>
<dbReference type="EMBL" id="PUHZ01000001">
    <property type="protein sequence ID" value="PQO48190.1"/>
    <property type="molecule type" value="Genomic_DNA"/>
</dbReference>
<sequence>MNSTTGYFSNISQTGAGHSSFLGGGRVRQEINRVGSMQTQLLPTTGNDSLFLEYLEQNTGKSTKARIDEFPFIIGRNASCNLTVESGRVSREHAEIVRHGTGYLIRDLRSTNGVYINGEQIDEHVLVDGDTVAIADFEFDFHCPSAATTRQTVTLAMEDRLQATEKTADPYPLIQALRTVNQWTGLNRIDPSISPIESLTDQSPLGFWCPVLNKAFQGHEEIKPLRDTAMLQKPLRMLQHVSAMFSVVEGPLNQGILVLEVDEHDLRRADLVETVGWMRTQLGSAFRVVLGGSVSLWEANLVVNPLVDDLRAMGVQLAALGIDQFKPPIVSDVFAQMTIVGVSASALSGALRSPAVASNIQEFVEDVSANGRLTLAQTGPNSPDSQALTQMGFRAAVRFSG</sequence>
<gene>
    <name evidence="2" type="ORF">C5Y93_00465</name>
</gene>
<proteinExistence type="predicted"/>
<evidence type="ECO:0000313" key="2">
    <source>
        <dbReference type="EMBL" id="PQO48190.1"/>
    </source>
</evidence>
<dbReference type="Gene3D" id="2.60.200.20">
    <property type="match status" value="1"/>
</dbReference>
<feature type="domain" description="FHA" evidence="1">
    <location>
        <begin position="72"/>
        <end position="121"/>
    </location>
</feature>
<dbReference type="SMART" id="SM00240">
    <property type="entry name" value="FHA"/>
    <property type="match status" value="1"/>
</dbReference>
<dbReference type="SUPFAM" id="SSF49879">
    <property type="entry name" value="SMAD/FHA domain"/>
    <property type="match status" value="1"/>
</dbReference>
<reference evidence="2 3" key="1">
    <citation type="submission" date="2018-02" db="EMBL/GenBank/DDBJ databases">
        <title>Comparative genomes isolates from brazilian mangrove.</title>
        <authorList>
            <person name="Araujo J.E."/>
            <person name="Taketani R.G."/>
            <person name="Silva M.C.P."/>
            <person name="Loureco M.V."/>
            <person name="Andreote F.D."/>
        </authorList>
    </citation>
    <scope>NUCLEOTIDE SEQUENCE [LARGE SCALE GENOMIC DNA]</scope>
    <source>
        <strain evidence="2 3">Nap-Phe MGV</strain>
    </source>
</reference>
<protein>
    <recommendedName>
        <fullName evidence="1">FHA domain-containing protein</fullName>
    </recommendedName>
</protein>
<dbReference type="Pfam" id="PF00498">
    <property type="entry name" value="FHA"/>
    <property type="match status" value="1"/>
</dbReference>
<dbReference type="CDD" id="cd00060">
    <property type="entry name" value="FHA"/>
    <property type="match status" value="1"/>
</dbReference>
<comment type="caution">
    <text evidence="2">The sequence shown here is derived from an EMBL/GenBank/DDBJ whole genome shotgun (WGS) entry which is preliminary data.</text>
</comment>